<dbReference type="InterPro" id="IPR014358">
    <property type="entry name" value="Enoyl-ACP_Rdtase_NADH"/>
</dbReference>
<dbReference type="GO" id="GO:0006633">
    <property type="term" value="P:fatty acid biosynthetic process"/>
    <property type="evidence" value="ECO:0007669"/>
    <property type="project" value="UniProtKB-UniPathway"/>
</dbReference>
<keyword evidence="8 10" id="KW-0275">Fatty acid biosynthesis</keyword>
<dbReference type="RefSeq" id="WP_096487029.1">
    <property type="nucleotide sequence ID" value="NZ_AP014809.1"/>
</dbReference>
<keyword evidence="3 10" id="KW-0444">Lipid biosynthesis</keyword>
<protein>
    <recommendedName>
        <fullName evidence="10">Enoyl-[acyl-carrier-protein] reductase [NADH]</fullName>
        <ecNumber evidence="10">1.3.1.9</ecNumber>
    </recommendedName>
</protein>
<evidence type="ECO:0000256" key="1">
    <source>
        <dbReference type="ARBA" id="ARBA00005194"/>
    </source>
</evidence>
<organism evidence="13 14">
    <name type="scientific">Methylorubrum populi</name>
    <dbReference type="NCBI Taxonomy" id="223967"/>
    <lineage>
        <taxon>Bacteria</taxon>
        <taxon>Pseudomonadati</taxon>
        <taxon>Pseudomonadota</taxon>
        <taxon>Alphaproteobacteria</taxon>
        <taxon>Hyphomicrobiales</taxon>
        <taxon>Methylobacteriaceae</taxon>
        <taxon>Methylorubrum</taxon>
    </lineage>
</organism>
<feature type="binding site" evidence="12">
    <location>
        <position position="19"/>
    </location>
    <ligand>
        <name>NAD(+)</name>
        <dbReference type="ChEBI" id="CHEBI:57540"/>
    </ligand>
</feature>
<dbReference type="EMBL" id="AP014809">
    <property type="protein sequence ID" value="BAU93270.1"/>
    <property type="molecule type" value="Genomic_DNA"/>
</dbReference>
<evidence type="ECO:0000256" key="11">
    <source>
        <dbReference type="PIRSR" id="PIRSR000094-1"/>
    </source>
</evidence>
<dbReference type="Pfam" id="PF13561">
    <property type="entry name" value="adh_short_C2"/>
    <property type="match status" value="1"/>
</dbReference>
<dbReference type="NCBIfam" id="NF006019">
    <property type="entry name" value="PRK08159.1"/>
    <property type="match status" value="1"/>
</dbReference>
<keyword evidence="7" id="KW-0443">Lipid metabolism</keyword>
<name>A0A160PMN1_9HYPH</name>
<dbReference type="FunFam" id="1.10.8.400:FF:000001">
    <property type="entry name" value="Enoyl-[acyl-carrier-protein] reductase [NADH]"/>
    <property type="match status" value="1"/>
</dbReference>
<keyword evidence="6 10" id="KW-0520">NAD</keyword>
<evidence type="ECO:0000256" key="10">
    <source>
        <dbReference type="PIRNR" id="PIRNR000094"/>
    </source>
</evidence>
<evidence type="ECO:0000256" key="8">
    <source>
        <dbReference type="ARBA" id="ARBA00023160"/>
    </source>
</evidence>
<evidence type="ECO:0000256" key="7">
    <source>
        <dbReference type="ARBA" id="ARBA00023098"/>
    </source>
</evidence>
<dbReference type="FunFam" id="3.40.50.720:FF:000054">
    <property type="entry name" value="Enoyl-[acyl-carrier-protein] reductase [NADH]"/>
    <property type="match status" value="1"/>
</dbReference>
<dbReference type="PANTHER" id="PTHR43159">
    <property type="entry name" value="ENOYL-[ACYL-CARRIER-PROTEIN] REDUCTASE"/>
    <property type="match status" value="1"/>
</dbReference>
<dbReference type="Gene3D" id="3.40.50.720">
    <property type="entry name" value="NAD(P)-binding Rossmann-like Domain"/>
    <property type="match status" value="1"/>
</dbReference>
<evidence type="ECO:0000256" key="3">
    <source>
        <dbReference type="ARBA" id="ARBA00022516"/>
    </source>
</evidence>
<evidence type="ECO:0000256" key="2">
    <source>
        <dbReference type="ARBA" id="ARBA00009233"/>
    </source>
</evidence>
<evidence type="ECO:0000256" key="5">
    <source>
        <dbReference type="ARBA" id="ARBA00023002"/>
    </source>
</evidence>
<dbReference type="GO" id="GO:0004318">
    <property type="term" value="F:enoyl-[acyl-carrier-protein] reductase (NADH) activity"/>
    <property type="evidence" value="ECO:0007669"/>
    <property type="project" value="UniProtKB-EC"/>
</dbReference>
<dbReference type="UniPathway" id="UPA00094"/>
<accession>A0A160PMN1</accession>
<evidence type="ECO:0000313" key="13">
    <source>
        <dbReference type="EMBL" id="BAU93270.1"/>
    </source>
</evidence>
<feature type="active site" description="Proton acceptor" evidence="11">
    <location>
        <position position="152"/>
    </location>
</feature>
<evidence type="ECO:0000256" key="4">
    <source>
        <dbReference type="ARBA" id="ARBA00022832"/>
    </source>
</evidence>
<comment type="catalytic activity">
    <reaction evidence="9 10">
        <text>a 2,3-saturated acyl-[ACP] + NAD(+) = a (2E)-enoyl-[ACP] + NADH + H(+)</text>
        <dbReference type="Rhea" id="RHEA:10240"/>
        <dbReference type="Rhea" id="RHEA-COMP:9925"/>
        <dbReference type="Rhea" id="RHEA-COMP:9926"/>
        <dbReference type="ChEBI" id="CHEBI:15378"/>
        <dbReference type="ChEBI" id="CHEBI:57540"/>
        <dbReference type="ChEBI" id="CHEBI:57945"/>
        <dbReference type="ChEBI" id="CHEBI:78784"/>
        <dbReference type="ChEBI" id="CHEBI:78785"/>
        <dbReference type="EC" id="1.3.1.9"/>
    </reaction>
</comment>
<feature type="binding site" evidence="12">
    <location>
        <position position="99"/>
    </location>
    <ligand>
        <name>NAD(+)</name>
        <dbReference type="ChEBI" id="CHEBI:57540"/>
    </ligand>
</feature>
<dbReference type="CDD" id="cd05372">
    <property type="entry name" value="ENR_SDR"/>
    <property type="match status" value="1"/>
</dbReference>
<feature type="binding site" evidence="12">
    <location>
        <begin position="198"/>
        <end position="202"/>
    </location>
    <ligand>
        <name>NAD(+)</name>
        <dbReference type="ChEBI" id="CHEBI:57540"/>
    </ligand>
</feature>
<dbReference type="OrthoDB" id="9803628at2"/>
<evidence type="ECO:0000256" key="6">
    <source>
        <dbReference type="ARBA" id="ARBA00023027"/>
    </source>
</evidence>
<evidence type="ECO:0000313" key="14">
    <source>
        <dbReference type="Proteomes" id="UP000218288"/>
    </source>
</evidence>
<comment type="similarity">
    <text evidence="2 10">Belongs to the short-chain dehydrogenases/reductases (SDR) family. FabI subfamily.</text>
</comment>
<feature type="binding site" evidence="12">
    <location>
        <position position="46"/>
    </location>
    <ligand>
        <name>NAD(+)</name>
        <dbReference type="ChEBI" id="CHEBI:57540"/>
    </ligand>
</feature>
<feature type="binding site" evidence="12">
    <location>
        <position position="169"/>
    </location>
    <ligand>
        <name>NAD(+)</name>
        <dbReference type="ChEBI" id="CHEBI:57540"/>
    </ligand>
</feature>
<dbReference type="InterPro" id="IPR002347">
    <property type="entry name" value="SDR_fam"/>
</dbReference>
<dbReference type="EC" id="1.3.1.9" evidence="10"/>
<dbReference type="InterPro" id="IPR036291">
    <property type="entry name" value="NAD(P)-bd_dom_sf"/>
</dbReference>
<reference evidence="13 14" key="1">
    <citation type="journal article" date="2016" name="Genome Announc.">
        <title>Complete Genome Sequence of Methylobacterium populi P-1M, Isolated from Pink-Pigmented Household Biofilm.</title>
        <authorList>
            <person name="Morohoshi T."/>
            <person name="Ikeda T."/>
        </authorList>
    </citation>
    <scope>NUCLEOTIDE SEQUENCE [LARGE SCALE GENOMIC DNA]</scope>
    <source>
        <strain evidence="13 14">P-1M</strain>
    </source>
</reference>
<feature type="binding site" evidence="12">
    <location>
        <begin position="25"/>
        <end position="26"/>
    </location>
    <ligand>
        <name>NAD(+)</name>
        <dbReference type="ChEBI" id="CHEBI:57540"/>
    </ligand>
</feature>
<keyword evidence="5 10" id="KW-0560">Oxidoreductase</keyword>
<evidence type="ECO:0000256" key="9">
    <source>
        <dbReference type="ARBA" id="ARBA00048572"/>
    </source>
</evidence>
<gene>
    <name evidence="13" type="primary">fabI-1</name>
    <name evidence="13" type="ORF">MPPM_4665</name>
</gene>
<sequence length="275" mass="29838">MSEQKPGGLLAGKRGLVLGVANNRSIAWGIARSAAAHGAELAFTYQGEALKKRVEPLARELNAHVVGHCDVTDPASIDSAFAATAEVFPEGIDFVVHCIAFSDKDELTGRYIETSEANFTKSLLISCYSFTAVAQRAEKIMREGGSMLTLTYYGAEKWMPHYNVMGVAKAALEASVRYLAADLGPKQIRVNAISAGPIKTLAASGIGDFRYILKWNEYNAPMRRTVTIEEVGETAAYLFSDMSRGMTGEILHVDAGYHVVGMKNPDAPDITRERD</sequence>
<dbReference type="SUPFAM" id="SSF51735">
    <property type="entry name" value="NAD(P)-binding Rossmann-fold domains"/>
    <property type="match status" value="1"/>
</dbReference>
<dbReference type="PANTHER" id="PTHR43159:SF2">
    <property type="entry name" value="ENOYL-[ACYL-CARRIER-PROTEIN] REDUCTASE [NADH], CHLOROPLASTIC"/>
    <property type="match status" value="1"/>
</dbReference>
<proteinExistence type="inferred from homology"/>
<dbReference type="Gene3D" id="1.10.8.400">
    <property type="entry name" value="Enoyl acyl carrier protein reductase"/>
    <property type="match status" value="1"/>
</dbReference>
<feature type="active site" description="Proton acceptor" evidence="11">
    <location>
        <position position="162"/>
    </location>
</feature>
<dbReference type="Proteomes" id="UP000218288">
    <property type="component" value="Chromosome"/>
</dbReference>
<feature type="binding site" evidence="12">
    <location>
        <begin position="70"/>
        <end position="71"/>
    </location>
    <ligand>
        <name>NAD(+)</name>
        <dbReference type="ChEBI" id="CHEBI:57540"/>
    </ligand>
</feature>
<dbReference type="AlphaFoldDB" id="A0A160PMN1"/>
<comment type="pathway">
    <text evidence="1">Lipid metabolism; fatty acid biosynthesis.</text>
</comment>
<dbReference type="PIRSF" id="PIRSF000094">
    <property type="entry name" value="Enoyl-ACP_rdct"/>
    <property type="match status" value="1"/>
</dbReference>
<evidence type="ECO:0000256" key="12">
    <source>
        <dbReference type="PIRSR" id="PIRSR000094-3"/>
    </source>
</evidence>
<keyword evidence="4" id="KW-0276">Fatty acid metabolism</keyword>